<dbReference type="Proteomes" id="UP000257039">
    <property type="component" value="Unassembled WGS sequence"/>
</dbReference>
<evidence type="ECO:0000256" key="1">
    <source>
        <dbReference type="SAM" id="MobiDB-lite"/>
    </source>
</evidence>
<accession>A0A4P9VEM1</accession>
<organism evidence="2 3">
    <name type="scientific">Zooshikella ganghwensis</name>
    <dbReference type="NCBI Taxonomy" id="202772"/>
    <lineage>
        <taxon>Bacteria</taxon>
        <taxon>Pseudomonadati</taxon>
        <taxon>Pseudomonadota</taxon>
        <taxon>Gammaproteobacteria</taxon>
        <taxon>Oceanospirillales</taxon>
        <taxon>Zooshikellaceae</taxon>
        <taxon>Zooshikella</taxon>
    </lineage>
</organism>
<proteinExistence type="predicted"/>
<gene>
    <name evidence="2" type="ORF">B9G39_28160</name>
</gene>
<reference evidence="2 3" key="1">
    <citation type="submission" date="2017-04" db="EMBL/GenBank/DDBJ databases">
        <title>Draft genome sequence of Zooshikella ganghwensis VG4 isolated from Red Sea sediments.</title>
        <authorList>
            <person name="Rehman Z."/>
            <person name="Alam I."/>
            <person name="Kamau A."/>
            <person name="Bajic V."/>
            <person name="Leiknes T."/>
        </authorList>
    </citation>
    <scope>NUCLEOTIDE SEQUENCE [LARGE SCALE GENOMIC DNA]</scope>
    <source>
        <strain evidence="2 3">VG4</strain>
    </source>
</reference>
<dbReference type="EMBL" id="NDXW01000008">
    <property type="protein sequence ID" value="RDH41493.1"/>
    <property type="molecule type" value="Genomic_DNA"/>
</dbReference>
<evidence type="ECO:0000313" key="2">
    <source>
        <dbReference type="EMBL" id="RDH41493.1"/>
    </source>
</evidence>
<feature type="region of interest" description="Disordered" evidence="1">
    <location>
        <begin position="1"/>
        <end position="22"/>
    </location>
</feature>
<protein>
    <submittedName>
        <fullName evidence="2">Uncharacterized protein</fullName>
    </submittedName>
</protein>
<comment type="caution">
    <text evidence="2">The sequence shown here is derived from an EMBL/GenBank/DDBJ whole genome shotgun (WGS) entry which is preliminary data.</text>
</comment>
<name>A0A4P9VEM1_9GAMM</name>
<evidence type="ECO:0000313" key="3">
    <source>
        <dbReference type="Proteomes" id="UP000257039"/>
    </source>
</evidence>
<keyword evidence="3" id="KW-1185">Reference proteome</keyword>
<sequence length="59" mass="6546">MEEKANSKGWGESRTPVEGTQSIGSQGITALSSKMAQVIVKTQVIRGQFNYSQLLWIYL</sequence>
<dbReference type="AlphaFoldDB" id="A0A4P9VEM1"/>